<dbReference type="Proteomes" id="UP000694044">
    <property type="component" value="Unassembled WGS sequence"/>
</dbReference>
<proteinExistence type="predicted"/>
<evidence type="ECO:0000313" key="3">
    <source>
        <dbReference type="Proteomes" id="UP000694044"/>
    </source>
</evidence>
<feature type="region of interest" description="Disordered" evidence="1">
    <location>
        <begin position="462"/>
        <end position="489"/>
    </location>
</feature>
<feature type="compositionally biased region" description="Low complexity" evidence="1">
    <location>
        <begin position="151"/>
        <end position="172"/>
    </location>
</feature>
<feature type="region of interest" description="Disordered" evidence="1">
    <location>
        <begin position="151"/>
        <end position="179"/>
    </location>
</feature>
<feature type="compositionally biased region" description="Low complexity" evidence="1">
    <location>
        <begin position="46"/>
        <end position="64"/>
    </location>
</feature>
<gene>
    <name evidence="2" type="ORF">PHYPSEUDO_015600</name>
</gene>
<comment type="caution">
    <text evidence="2">The sequence shown here is derived from an EMBL/GenBank/DDBJ whole genome shotgun (WGS) entry which is preliminary data.</text>
</comment>
<protein>
    <submittedName>
        <fullName evidence="2">Uncharacterized protein</fullName>
    </submittedName>
</protein>
<organism evidence="2 3">
    <name type="scientific">Phytophthora pseudosyringae</name>
    <dbReference type="NCBI Taxonomy" id="221518"/>
    <lineage>
        <taxon>Eukaryota</taxon>
        <taxon>Sar</taxon>
        <taxon>Stramenopiles</taxon>
        <taxon>Oomycota</taxon>
        <taxon>Peronosporomycetes</taxon>
        <taxon>Peronosporales</taxon>
        <taxon>Peronosporaceae</taxon>
        <taxon>Phytophthora</taxon>
    </lineage>
</organism>
<feature type="region of interest" description="Disordered" evidence="1">
    <location>
        <begin position="46"/>
        <end position="66"/>
    </location>
</feature>
<keyword evidence="3" id="KW-1185">Reference proteome</keyword>
<reference evidence="2" key="1">
    <citation type="submission" date="2021-02" db="EMBL/GenBank/DDBJ databases">
        <authorList>
            <person name="Palmer J.M."/>
        </authorList>
    </citation>
    <scope>NUCLEOTIDE SEQUENCE</scope>
    <source>
        <strain evidence="2">SCRP734</strain>
    </source>
</reference>
<dbReference type="EMBL" id="JAGDFM010000099">
    <property type="protein sequence ID" value="KAG7386500.1"/>
    <property type="molecule type" value="Genomic_DNA"/>
</dbReference>
<dbReference type="AlphaFoldDB" id="A0A8T1W2R3"/>
<accession>A0A8T1W2R3</accession>
<evidence type="ECO:0000313" key="2">
    <source>
        <dbReference type="EMBL" id="KAG7386500.1"/>
    </source>
</evidence>
<sequence length="489" mass="53679">MATPTMILKGHTHTQGLMRMPVAVVLHRREVDGLLTCERWQSLPVAGPRVSAAPSRSSQPAPASDDTVWVDGEGLDAFLAHFATCTCLEMHITAAAPRTVVPKREPPPELSFHLPDLAAAVNGHPGAEAATVVGWPLPPPPHLLDSTSSVRAATSTPSPTTVTSCVTSTPETAAPPGFPSKRLSWTRRLVITKQPASEFYKDEGGKANALEVEVTLVEFNELGEPARSPDKEFVDIPLRILLFFESGKRVDDTDQEIFRFVGNDYDSVVIRASTRKALVQFRLEKVSRRKDGQRFKLRIEVDQEQCTANVADLTPVFTNAICVLSKRKHPSSYNSDSSIRAKEPPPKLLKRDLTMLEDRLSRKIDGLSAQVHHLSQLVQKQNELIAKQQHMPLVPPPPVVHCPPSDSSILEWLLRSNTVEDGPWPKPVMEPHVFTSTTMPYFEVADEPYHGVDADLTPAFVSPPPASTTIPTPSDTRTTTTPSLPFGDI</sequence>
<evidence type="ECO:0000256" key="1">
    <source>
        <dbReference type="SAM" id="MobiDB-lite"/>
    </source>
</evidence>
<feature type="compositionally biased region" description="Low complexity" evidence="1">
    <location>
        <begin position="467"/>
        <end position="483"/>
    </location>
</feature>
<dbReference type="OrthoDB" id="78299at2759"/>
<name>A0A8T1W2R3_9STRA</name>